<dbReference type="GO" id="GO:0008137">
    <property type="term" value="F:NADH dehydrogenase (ubiquinone) activity"/>
    <property type="evidence" value="ECO:0007669"/>
    <property type="project" value="InterPro"/>
</dbReference>
<proteinExistence type="predicted"/>
<keyword evidence="3" id="KW-0560">Oxidoreductase</keyword>
<dbReference type="AlphaFoldDB" id="A0A3B1DD07"/>
<keyword evidence="2" id="KW-1133">Transmembrane helix</keyword>
<dbReference type="EMBL" id="UOGF01000096">
    <property type="protein sequence ID" value="VAX32750.1"/>
    <property type="molecule type" value="Genomic_DNA"/>
</dbReference>
<dbReference type="EC" id="1.6.5.3" evidence="3"/>
<feature type="transmembrane region" description="Helical" evidence="2">
    <location>
        <begin position="6"/>
        <end position="24"/>
    </location>
</feature>
<evidence type="ECO:0000313" key="3">
    <source>
        <dbReference type="EMBL" id="VAX32750.1"/>
    </source>
</evidence>
<dbReference type="PANTHER" id="PTHR33269">
    <property type="entry name" value="NADH-UBIQUINONE OXIDOREDUCTASE CHAIN 6"/>
    <property type="match status" value="1"/>
</dbReference>
<dbReference type="InterPro" id="IPR001457">
    <property type="entry name" value="NADH_UbQ/plastoQ_OxRdtase_su6"/>
</dbReference>
<keyword evidence="2" id="KW-0812">Transmembrane</keyword>
<keyword evidence="3" id="KW-0830">Ubiquinone</keyword>
<protein>
    <submittedName>
        <fullName evidence="3">NADH-ubiquinone oxidoreductase chain J</fullName>
        <ecNumber evidence="3">1.6.5.3</ecNumber>
    </submittedName>
</protein>
<sequence>MTAQLLFLYFAGMTVMGAVVAVAAPNLVYSALALLVTFIHIAGIYILMNAEFIAAVQIIVYAGAILVLYLFVLMLFNPKQENLYMHKQYKVGIFLGVVVLFLMLFAGYRTEILSQGGSYTPELVEDLGHTRAIGNALFTDFIFPFEMASLILLVAMFGAIILAGSGRRRSKGPGGRVDLSRRKAAKKALADS</sequence>
<dbReference type="Gene3D" id="1.20.120.1200">
    <property type="entry name" value="NADH-ubiquinone/plastoquinone oxidoreductase chain 6, subunit NuoJ"/>
    <property type="match status" value="1"/>
</dbReference>
<dbReference type="InterPro" id="IPR042106">
    <property type="entry name" value="Nuo/plastoQ_OxRdtase_6_NuoJ"/>
</dbReference>
<evidence type="ECO:0000256" key="1">
    <source>
        <dbReference type="SAM" id="MobiDB-lite"/>
    </source>
</evidence>
<dbReference type="GO" id="GO:0016491">
    <property type="term" value="F:oxidoreductase activity"/>
    <property type="evidence" value="ECO:0007669"/>
    <property type="project" value="UniProtKB-KW"/>
</dbReference>
<feature type="transmembrane region" description="Helical" evidence="2">
    <location>
        <begin position="89"/>
        <end position="108"/>
    </location>
</feature>
<reference evidence="3" key="1">
    <citation type="submission" date="2018-06" db="EMBL/GenBank/DDBJ databases">
        <authorList>
            <person name="Zhirakovskaya E."/>
        </authorList>
    </citation>
    <scope>NUCLEOTIDE SEQUENCE</scope>
</reference>
<gene>
    <name evidence="3" type="ORF">MNBD_NITROSPIRAE01-1554</name>
</gene>
<feature type="transmembrane region" description="Helical" evidence="2">
    <location>
        <begin position="141"/>
        <end position="163"/>
    </location>
</feature>
<name>A0A3B1DD07_9ZZZZ</name>
<feature type="transmembrane region" description="Helical" evidence="2">
    <location>
        <begin position="31"/>
        <end position="48"/>
    </location>
</feature>
<evidence type="ECO:0000256" key="2">
    <source>
        <dbReference type="SAM" id="Phobius"/>
    </source>
</evidence>
<feature type="transmembrane region" description="Helical" evidence="2">
    <location>
        <begin position="54"/>
        <end position="77"/>
    </location>
</feature>
<dbReference type="PANTHER" id="PTHR33269:SF17">
    <property type="entry name" value="NADH-UBIQUINONE OXIDOREDUCTASE CHAIN 6"/>
    <property type="match status" value="1"/>
</dbReference>
<keyword evidence="2" id="KW-0472">Membrane</keyword>
<organism evidence="3">
    <name type="scientific">hydrothermal vent metagenome</name>
    <dbReference type="NCBI Taxonomy" id="652676"/>
    <lineage>
        <taxon>unclassified sequences</taxon>
        <taxon>metagenomes</taxon>
        <taxon>ecological metagenomes</taxon>
    </lineage>
</organism>
<accession>A0A3B1DD07</accession>
<feature type="region of interest" description="Disordered" evidence="1">
    <location>
        <begin position="166"/>
        <end position="192"/>
    </location>
</feature>
<dbReference type="Pfam" id="PF00499">
    <property type="entry name" value="Oxidored_q3"/>
    <property type="match status" value="1"/>
</dbReference>